<feature type="domain" description="EF-hand" evidence="7">
    <location>
        <begin position="141"/>
        <end position="176"/>
    </location>
</feature>
<protein>
    <recommendedName>
        <fullName evidence="1">Calmodulin</fullName>
    </recommendedName>
</protein>
<dbReference type="PANTHER" id="PTHR23048:SF0">
    <property type="entry name" value="CALMODULIN LIKE 3"/>
    <property type="match status" value="1"/>
</dbReference>
<dbReference type="InterPro" id="IPR018247">
    <property type="entry name" value="EF_Hand_1_Ca_BS"/>
</dbReference>
<dbReference type="Pfam" id="PF13499">
    <property type="entry name" value="EF-hand_7"/>
    <property type="match status" value="2"/>
</dbReference>
<dbReference type="GO" id="GO:0016460">
    <property type="term" value="C:myosin II complex"/>
    <property type="evidence" value="ECO:0007669"/>
    <property type="project" value="TreeGrafter"/>
</dbReference>
<evidence type="ECO:0000313" key="8">
    <source>
        <dbReference type="EMBL" id="CDW77243.1"/>
    </source>
</evidence>
<evidence type="ECO:0000256" key="6">
    <source>
        <dbReference type="SAM" id="MobiDB-lite"/>
    </source>
</evidence>
<keyword evidence="9" id="KW-1185">Reference proteome</keyword>
<evidence type="ECO:0000256" key="5">
    <source>
        <dbReference type="ARBA" id="ARBA00022990"/>
    </source>
</evidence>
<evidence type="ECO:0000256" key="2">
    <source>
        <dbReference type="ARBA" id="ARBA00022723"/>
    </source>
</evidence>
<sequence>MADNNDLGDSVVNNAGGADEEDKTEYKMLNEDLKYEINECFDIFDKDKDNQISYVELGTLLRWLKFNPTEKEMKEFAQEFDQNSSNLVNRKTVMKIVDRKLQDTDTIDELIEAMKLFDNDKDGKLLVPELRWAMTKLGDPMDEGMVDEMIKEVDTDSDGLIDIIEFAKICFNIKEK</sequence>
<evidence type="ECO:0000256" key="3">
    <source>
        <dbReference type="ARBA" id="ARBA00022737"/>
    </source>
</evidence>
<keyword evidence="4" id="KW-0106">Calcium</keyword>
<keyword evidence="5" id="KW-0007">Acetylation</keyword>
<keyword evidence="2" id="KW-0479">Metal-binding</keyword>
<dbReference type="PROSITE" id="PS50222">
    <property type="entry name" value="EF_HAND_2"/>
    <property type="match status" value="3"/>
</dbReference>
<dbReference type="Proteomes" id="UP000039865">
    <property type="component" value="Unassembled WGS sequence"/>
</dbReference>
<dbReference type="Gene3D" id="1.10.238.10">
    <property type="entry name" value="EF-hand"/>
    <property type="match status" value="2"/>
</dbReference>
<evidence type="ECO:0000256" key="4">
    <source>
        <dbReference type="ARBA" id="ARBA00022837"/>
    </source>
</evidence>
<gene>
    <name evidence="8" type="primary">Contig4287.g4591</name>
    <name evidence="8" type="ORF">STYLEM_6203</name>
</gene>
<dbReference type="SUPFAM" id="SSF47473">
    <property type="entry name" value="EF-hand"/>
    <property type="match status" value="1"/>
</dbReference>
<feature type="region of interest" description="Disordered" evidence="6">
    <location>
        <begin position="1"/>
        <end position="23"/>
    </location>
</feature>
<dbReference type="AlphaFoldDB" id="A0A078A8W4"/>
<dbReference type="InterPro" id="IPR011992">
    <property type="entry name" value="EF-hand-dom_pair"/>
</dbReference>
<feature type="domain" description="EF-hand" evidence="7">
    <location>
        <begin position="36"/>
        <end position="67"/>
    </location>
</feature>
<dbReference type="FunFam" id="1.10.238.10:FF:000003">
    <property type="entry name" value="Calmodulin A"/>
    <property type="match status" value="1"/>
</dbReference>
<dbReference type="GO" id="GO:0005509">
    <property type="term" value="F:calcium ion binding"/>
    <property type="evidence" value="ECO:0007669"/>
    <property type="project" value="InterPro"/>
</dbReference>
<evidence type="ECO:0000313" key="9">
    <source>
        <dbReference type="Proteomes" id="UP000039865"/>
    </source>
</evidence>
<evidence type="ECO:0000259" key="7">
    <source>
        <dbReference type="PROSITE" id="PS50222"/>
    </source>
</evidence>
<dbReference type="EMBL" id="CCKQ01005971">
    <property type="protein sequence ID" value="CDW77243.1"/>
    <property type="molecule type" value="Genomic_DNA"/>
</dbReference>
<dbReference type="PROSITE" id="PS00018">
    <property type="entry name" value="EF_HAND_1"/>
    <property type="match status" value="2"/>
</dbReference>
<accession>A0A078A8W4</accession>
<reference evidence="8 9" key="1">
    <citation type="submission" date="2014-06" db="EMBL/GenBank/DDBJ databases">
        <authorList>
            <person name="Swart Estienne"/>
        </authorList>
    </citation>
    <scope>NUCLEOTIDE SEQUENCE [LARGE SCALE GENOMIC DNA]</scope>
    <source>
        <strain evidence="8 9">130c</strain>
    </source>
</reference>
<keyword evidence="3" id="KW-0677">Repeat</keyword>
<dbReference type="InterPro" id="IPR050230">
    <property type="entry name" value="CALM/Myosin/TropC-like"/>
</dbReference>
<dbReference type="InParanoid" id="A0A078A8W4"/>
<dbReference type="SMART" id="SM00054">
    <property type="entry name" value="EFh"/>
    <property type="match status" value="4"/>
</dbReference>
<organism evidence="8 9">
    <name type="scientific">Stylonychia lemnae</name>
    <name type="common">Ciliate</name>
    <dbReference type="NCBI Taxonomy" id="5949"/>
    <lineage>
        <taxon>Eukaryota</taxon>
        <taxon>Sar</taxon>
        <taxon>Alveolata</taxon>
        <taxon>Ciliophora</taxon>
        <taxon>Intramacronucleata</taxon>
        <taxon>Spirotrichea</taxon>
        <taxon>Stichotrichia</taxon>
        <taxon>Sporadotrichida</taxon>
        <taxon>Oxytrichidae</taxon>
        <taxon>Stylonychinae</taxon>
        <taxon>Stylonychia</taxon>
    </lineage>
</organism>
<dbReference type="CDD" id="cd00051">
    <property type="entry name" value="EFh"/>
    <property type="match status" value="1"/>
</dbReference>
<evidence type="ECO:0000256" key="1">
    <source>
        <dbReference type="ARBA" id="ARBA00020786"/>
    </source>
</evidence>
<dbReference type="InterPro" id="IPR002048">
    <property type="entry name" value="EF_hand_dom"/>
</dbReference>
<dbReference type="PANTHER" id="PTHR23048">
    <property type="entry name" value="MYOSIN LIGHT CHAIN 1, 3"/>
    <property type="match status" value="1"/>
</dbReference>
<feature type="domain" description="EF-hand" evidence="7">
    <location>
        <begin position="105"/>
        <end position="140"/>
    </location>
</feature>
<name>A0A078A8W4_STYLE</name>
<proteinExistence type="predicted"/>
<dbReference type="OrthoDB" id="26525at2759"/>